<evidence type="ECO:0000313" key="1">
    <source>
        <dbReference type="EMBL" id="MDR9893472.1"/>
    </source>
</evidence>
<proteinExistence type="predicted"/>
<accession>A0AAP5I4A2</accession>
<name>A0AAP5I4A2_9CYAN</name>
<organism evidence="1 2">
    <name type="scientific">Aetokthonos hydrillicola Thurmond2011</name>
    <dbReference type="NCBI Taxonomy" id="2712845"/>
    <lineage>
        <taxon>Bacteria</taxon>
        <taxon>Bacillati</taxon>
        <taxon>Cyanobacteriota</taxon>
        <taxon>Cyanophyceae</taxon>
        <taxon>Nostocales</taxon>
        <taxon>Hapalosiphonaceae</taxon>
        <taxon>Aetokthonos</taxon>
    </lineage>
</organism>
<evidence type="ECO:0000313" key="2">
    <source>
        <dbReference type="Proteomes" id="UP000667802"/>
    </source>
</evidence>
<sequence length="51" mass="6078">MKNKRLNFRLTERRYNKIVLLSAELDRTISSLIDEWIDSLPEPKKSTMTEP</sequence>
<dbReference type="EMBL" id="JAALHA020000001">
    <property type="protein sequence ID" value="MDR9893472.1"/>
    <property type="molecule type" value="Genomic_DNA"/>
</dbReference>
<dbReference type="AlphaFoldDB" id="A0AAP5I4A2"/>
<dbReference type="Proteomes" id="UP000667802">
    <property type="component" value="Unassembled WGS sequence"/>
</dbReference>
<protein>
    <submittedName>
        <fullName evidence="1">Uncharacterized protein</fullName>
    </submittedName>
</protein>
<gene>
    <name evidence="1" type="ORF">G7B40_002570</name>
</gene>
<reference evidence="2" key="1">
    <citation type="journal article" date="2021" name="Science">
        <title>Hunting the eagle killer: A cyanobacterial neurotoxin causes vacuolar myelinopathy.</title>
        <authorList>
            <person name="Breinlinger S."/>
            <person name="Phillips T.J."/>
            <person name="Haram B.N."/>
            <person name="Mares J."/>
            <person name="Martinez Yerena J.A."/>
            <person name="Hrouzek P."/>
            <person name="Sobotka R."/>
            <person name="Henderson W.M."/>
            <person name="Schmieder P."/>
            <person name="Williams S.M."/>
            <person name="Lauderdale J.D."/>
            <person name="Wilde H.D."/>
            <person name="Gerrin W."/>
            <person name="Kust A."/>
            <person name="Washington J.W."/>
            <person name="Wagner C."/>
            <person name="Geier B."/>
            <person name="Liebeke M."/>
            <person name="Enke H."/>
            <person name="Niedermeyer T.H.J."/>
            <person name="Wilde S.B."/>
        </authorList>
    </citation>
    <scope>NUCLEOTIDE SEQUENCE [LARGE SCALE GENOMIC DNA]</scope>
    <source>
        <strain evidence="2">Thurmond2011</strain>
    </source>
</reference>
<comment type="caution">
    <text evidence="1">The sequence shown here is derived from an EMBL/GenBank/DDBJ whole genome shotgun (WGS) entry which is preliminary data.</text>
</comment>
<keyword evidence="2" id="KW-1185">Reference proteome</keyword>